<sequence length="275" mass="30661">MPAKPGGATLWDNSEFLMELGIAFFQAAQSSGGLSQKMRDAIVDYLQKQGHNVTWEAIRAHPKSSSFYLPSLLSCLFFGFISPHPIPTTTAASSSTPISFSSEILAISSIYSLELIMTTPGRQTMRWDANVHEDILICLFQHLKLSTQDWASVMQDLHAMKYTFTESALRQHVQKLRRNRDTTGFEAAVGGTRSETSTPRKAATPRKRNTPAKKSKALISADADDEEDEKQNLKKEADSDDEQLSTPKRPAKRAKKTPKLEPESEHEDMDMEGEV</sequence>
<feature type="compositionally biased region" description="Basic residues" evidence="1">
    <location>
        <begin position="203"/>
        <end position="216"/>
    </location>
</feature>
<name>A0A9P5GXH4_9HYPO</name>
<dbReference type="Proteomes" id="UP000722485">
    <property type="component" value="Unassembled WGS sequence"/>
</dbReference>
<reference evidence="2" key="1">
    <citation type="submission" date="2020-03" db="EMBL/GenBank/DDBJ databases">
        <title>Draft Genome Sequence of Cylindrodendrum hubeiense.</title>
        <authorList>
            <person name="Buettner E."/>
            <person name="Kellner H."/>
        </authorList>
    </citation>
    <scope>NUCLEOTIDE SEQUENCE</scope>
    <source>
        <strain evidence="2">IHI 201604</strain>
    </source>
</reference>
<dbReference type="EMBL" id="JAANBB010000408">
    <property type="protein sequence ID" value="KAF7542869.1"/>
    <property type="molecule type" value="Genomic_DNA"/>
</dbReference>
<dbReference type="OrthoDB" id="4777826at2759"/>
<feature type="compositionally biased region" description="Acidic residues" evidence="1">
    <location>
        <begin position="264"/>
        <end position="275"/>
    </location>
</feature>
<evidence type="ECO:0000256" key="1">
    <source>
        <dbReference type="SAM" id="MobiDB-lite"/>
    </source>
</evidence>
<dbReference type="AlphaFoldDB" id="A0A9P5GXH4"/>
<proteinExistence type="predicted"/>
<protein>
    <submittedName>
        <fullName evidence="2">Uncharacterized protein</fullName>
    </submittedName>
</protein>
<organism evidence="2 3">
    <name type="scientific">Cylindrodendrum hubeiense</name>
    <dbReference type="NCBI Taxonomy" id="595255"/>
    <lineage>
        <taxon>Eukaryota</taxon>
        <taxon>Fungi</taxon>
        <taxon>Dikarya</taxon>
        <taxon>Ascomycota</taxon>
        <taxon>Pezizomycotina</taxon>
        <taxon>Sordariomycetes</taxon>
        <taxon>Hypocreomycetidae</taxon>
        <taxon>Hypocreales</taxon>
        <taxon>Nectriaceae</taxon>
        <taxon>Cylindrodendrum</taxon>
    </lineage>
</organism>
<gene>
    <name evidence="2" type="ORF">G7Z17_g11208</name>
</gene>
<feature type="region of interest" description="Disordered" evidence="1">
    <location>
        <begin position="176"/>
        <end position="275"/>
    </location>
</feature>
<comment type="caution">
    <text evidence="2">The sequence shown here is derived from an EMBL/GenBank/DDBJ whole genome shotgun (WGS) entry which is preliminary data.</text>
</comment>
<evidence type="ECO:0000313" key="2">
    <source>
        <dbReference type="EMBL" id="KAF7542869.1"/>
    </source>
</evidence>
<accession>A0A9P5GXH4</accession>
<keyword evidence="3" id="KW-1185">Reference proteome</keyword>
<evidence type="ECO:0000313" key="3">
    <source>
        <dbReference type="Proteomes" id="UP000722485"/>
    </source>
</evidence>